<dbReference type="Gene3D" id="3.30.420.40">
    <property type="match status" value="1"/>
</dbReference>
<organism evidence="2 3">
    <name type="scientific">Lophiostoma macrostomum CBS 122681</name>
    <dbReference type="NCBI Taxonomy" id="1314788"/>
    <lineage>
        <taxon>Eukaryota</taxon>
        <taxon>Fungi</taxon>
        <taxon>Dikarya</taxon>
        <taxon>Ascomycota</taxon>
        <taxon>Pezizomycotina</taxon>
        <taxon>Dothideomycetes</taxon>
        <taxon>Pleosporomycetidae</taxon>
        <taxon>Pleosporales</taxon>
        <taxon>Lophiostomataceae</taxon>
        <taxon>Lophiostoma</taxon>
    </lineage>
</organism>
<name>A0A6A6TN40_9PLEO</name>
<dbReference type="GO" id="GO:0009254">
    <property type="term" value="P:peptidoglycan turnover"/>
    <property type="evidence" value="ECO:0007669"/>
    <property type="project" value="InterPro"/>
</dbReference>
<evidence type="ECO:0000313" key="2">
    <source>
        <dbReference type="EMBL" id="KAF2661485.1"/>
    </source>
</evidence>
<dbReference type="PANTHER" id="PTHR30605:SF0">
    <property type="entry name" value="ANHYDRO-N-ACETYLMURAMIC ACID KINASE"/>
    <property type="match status" value="1"/>
</dbReference>
<dbReference type="GO" id="GO:0016773">
    <property type="term" value="F:phosphotransferase activity, alcohol group as acceptor"/>
    <property type="evidence" value="ECO:0007669"/>
    <property type="project" value="InterPro"/>
</dbReference>
<dbReference type="PANTHER" id="PTHR30605">
    <property type="entry name" value="ANHYDRO-N-ACETYLMURAMIC ACID KINASE"/>
    <property type="match status" value="1"/>
</dbReference>
<dbReference type="Pfam" id="PF03702">
    <property type="entry name" value="AnmK"/>
    <property type="match status" value="1"/>
</dbReference>
<feature type="region of interest" description="Disordered" evidence="1">
    <location>
        <begin position="1"/>
        <end position="29"/>
    </location>
</feature>
<feature type="compositionally biased region" description="Polar residues" evidence="1">
    <location>
        <begin position="1"/>
        <end position="21"/>
    </location>
</feature>
<protein>
    <submittedName>
        <fullName evidence="2">Uncharacterized protein</fullName>
    </submittedName>
</protein>
<keyword evidence="3" id="KW-1185">Reference proteome</keyword>
<dbReference type="GO" id="GO:0006040">
    <property type="term" value="P:amino sugar metabolic process"/>
    <property type="evidence" value="ECO:0007669"/>
    <property type="project" value="InterPro"/>
</dbReference>
<proteinExistence type="predicted"/>
<evidence type="ECO:0000256" key="1">
    <source>
        <dbReference type="SAM" id="MobiDB-lite"/>
    </source>
</evidence>
<dbReference type="InterPro" id="IPR005338">
    <property type="entry name" value="Anhydro_N_Ac-Mur_kinase"/>
</dbReference>
<gene>
    <name evidence="2" type="ORF">K491DRAFT_415232</name>
</gene>
<evidence type="ECO:0000313" key="3">
    <source>
        <dbReference type="Proteomes" id="UP000799324"/>
    </source>
</evidence>
<reference evidence="2" key="1">
    <citation type="journal article" date="2020" name="Stud. Mycol.">
        <title>101 Dothideomycetes genomes: a test case for predicting lifestyles and emergence of pathogens.</title>
        <authorList>
            <person name="Haridas S."/>
            <person name="Albert R."/>
            <person name="Binder M."/>
            <person name="Bloem J."/>
            <person name="Labutti K."/>
            <person name="Salamov A."/>
            <person name="Andreopoulos B."/>
            <person name="Baker S."/>
            <person name="Barry K."/>
            <person name="Bills G."/>
            <person name="Bluhm B."/>
            <person name="Cannon C."/>
            <person name="Castanera R."/>
            <person name="Culley D."/>
            <person name="Daum C."/>
            <person name="Ezra D."/>
            <person name="Gonzalez J."/>
            <person name="Henrissat B."/>
            <person name="Kuo A."/>
            <person name="Liang C."/>
            <person name="Lipzen A."/>
            <person name="Lutzoni F."/>
            <person name="Magnuson J."/>
            <person name="Mondo S."/>
            <person name="Nolan M."/>
            <person name="Ohm R."/>
            <person name="Pangilinan J."/>
            <person name="Park H.-J."/>
            <person name="Ramirez L."/>
            <person name="Alfaro M."/>
            <person name="Sun H."/>
            <person name="Tritt A."/>
            <person name="Yoshinaga Y."/>
            <person name="Zwiers L.-H."/>
            <person name="Turgeon B."/>
            <person name="Goodwin S."/>
            <person name="Spatafora J."/>
            <person name="Crous P."/>
            <person name="Grigoriev I."/>
        </authorList>
    </citation>
    <scope>NUCLEOTIDE SEQUENCE</scope>
    <source>
        <strain evidence="2">CBS 122681</strain>
    </source>
</reference>
<dbReference type="Proteomes" id="UP000799324">
    <property type="component" value="Unassembled WGS sequence"/>
</dbReference>
<sequence>MTDYPTSRTKPTVTQYSVPSSRQRKDSGCHDVDGLDLKILSVNAIPSSTRIACTLVRYVQNSRDEPLHISVLECRELEIPETIKTAVATESRQKRTGATHRRPLDTVLGHMFSASVLIFCRKCYINPASIDLISFSGQWLALAPVSEESEALTANMITAQTGITSVTGFRIGGDDSHHHAGAVIPRFLEEELDLVGRDRAAVIYSISLSYQGLETLLGRLIRTPKAYRAVQSISSRIIICGRITPGSRWDELREKVVRFTRGERLLPVVRIATQERDLSISHRERCSNQEVWSGGHCRDNSWRSIVGING</sequence>
<dbReference type="EMBL" id="MU004293">
    <property type="protein sequence ID" value="KAF2661485.1"/>
    <property type="molecule type" value="Genomic_DNA"/>
</dbReference>
<dbReference type="AlphaFoldDB" id="A0A6A6TN40"/>
<dbReference type="GO" id="GO:0005524">
    <property type="term" value="F:ATP binding"/>
    <property type="evidence" value="ECO:0007669"/>
    <property type="project" value="InterPro"/>
</dbReference>
<accession>A0A6A6TN40</accession>